<proteinExistence type="predicted"/>
<keyword evidence="1" id="KW-1185">Reference proteome</keyword>
<evidence type="ECO:0000313" key="1">
    <source>
        <dbReference type="Proteomes" id="UP000887566"/>
    </source>
</evidence>
<accession>A0A914WEJ8</accession>
<sequence>MMLFVHSGCPRVEARSHAGYILDGSLHDPLNLALPVDDAIAALDEHETAVNRPSRAGQKDALLFTTTRQLANAEELLAALSGPAAETAETRRAEKASAGGLMRSDSLFALCAQQTTD</sequence>
<evidence type="ECO:0000313" key="2">
    <source>
        <dbReference type="WBParaSite" id="PSAMB.scaffold394size53456.g5674.t1"/>
    </source>
</evidence>
<organism evidence="1 2">
    <name type="scientific">Plectus sambesii</name>
    <dbReference type="NCBI Taxonomy" id="2011161"/>
    <lineage>
        <taxon>Eukaryota</taxon>
        <taxon>Metazoa</taxon>
        <taxon>Ecdysozoa</taxon>
        <taxon>Nematoda</taxon>
        <taxon>Chromadorea</taxon>
        <taxon>Plectida</taxon>
        <taxon>Plectina</taxon>
        <taxon>Plectoidea</taxon>
        <taxon>Plectidae</taxon>
        <taxon>Plectus</taxon>
    </lineage>
</organism>
<reference evidence="2" key="1">
    <citation type="submission" date="2022-11" db="UniProtKB">
        <authorList>
            <consortium name="WormBaseParasite"/>
        </authorList>
    </citation>
    <scope>IDENTIFICATION</scope>
</reference>
<dbReference type="Proteomes" id="UP000887566">
    <property type="component" value="Unplaced"/>
</dbReference>
<dbReference type="AlphaFoldDB" id="A0A914WEJ8"/>
<dbReference type="WBParaSite" id="PSAMB.scaffold394size53456.g5674.t1">
    <property type="protein sequence ID" value="PSAMB.scaffold394size53456.g5674.t1"/>
    <property type="gene ID" value="PSAMB.scaffold394size53456.g5674"/>
</dbReference>
<name>A0A914WEJ8_9BILA</name>
<protein>
    <submittedName>
        <fullName evidence="2">Uncharacterized protein</fullName>
    </submittedName>
</protein>